<evidence type="ECO:0000313" key="2">
    <source>
        <dbReference type="EMBL" id="GLV55431.1"/>
    </source>
</evidence>
<comment type="caution">
    <text evidence="2">The sequence shown here is derived from an EMBL/GenBank/DDBJ whole genome shotgun (WGS) entry which is preliminary data.</text>
</comment>
<name>A0ABQ6FRM8_9CHLR</name>
<sequence length="67" mass="7155">MENISPHVVPGKERSLKGSCAERSPRGTTFPIVDAMGSGIVGVRGPPLLALAARSTVEGRPYDYVRF</sequence>
<reference evidence="2 3" key="1">
    <citation type="submission" date="2023-02" db="EMBL/GenBank/DDBJ databases">
        <title>Dictyobacter halimunensis sp. nov., a new member of the class Ktedonobacteria from forest soil in a geothermal area.</title>
        <authorList>
            <person name="Rachmania M.K."/>
            <person name="Ningsih F."/>
            <person name="Sakai Y."/>
            <person name="Yabe S."/>
            <person name="Yokota A."/>
            <person name="Sjamsuridzal W."/>
        </authorList>
    </citation>
    <scope>NUCLEOTIDE SEQUENCE [LARGE SCALE GENOMIC DNA]</scope>
    <source>
        <strain evidence="2 3">S3.2.2.5</strain>
    </source>
</reference>
<keyword evidence="3" id="KW-1185">Reference proteome</keyword>
<organism evidence="2 3">
    <name type="scientific">Dictyobacter halimunensis</name>
    <dbReference type="NCBI Taxonomy" id="3026934"/>
    <lineage>
        <taxon>Bacteria</taxon>
        <taxon>Bacillati</taxon>
        <taxon>Chloroflexota</taxon>
        <taxon>Ktedonobacteria</taxon>
        <taxon>Ktedonobacterales</taxon>
        <taxon>Dictyobacteraceae</taxon>
        <taxon>Dictyobacter</taxon>
    </lineage>
</organism>
<dbReference type="Proteomes" id="UP001344906">
    <property type="component" value="Unassembled WGS sequence"/>
</dbReference>
<dbReference type="RefSeq" id="WP_338249763.1">
    <property type="nucleotide sequence ID" value="NZ_BSRI01000001.1"/>
</dbReference>
<evidence type="ECO:0000313" key="3">
    <source>
        <dbReference type="Proteomes" id="UP001344906"/>
    </source>
</evidence>
<proteinExistence type="predicted"/>
<feature type="region of interest" description="Disordered" evidence="1">
    <location>
        <begin position="1"/>
        <end position="24"/>
    </location>
</feature>
<accession>A0ABQ6FRM8</accession>
<evidence type="ECO:0000256" key="1">
    <source>
        <dbReference type="SAM" id="MobiDB-lite"/>
    </source>
</evidence>
<gene>
    <name evidence="2" type="ORF">KDH_22750</name>
</gene>
<protein>
    <submittedName>
        <fullName evidence="2">Uncharacterized protein</fullName>
    </submittedName>
</protein>
<dbReference type="EMBL" id="BSRI01000001">
    <property type="protein sequence ID" value="GLV55431.1"/>
    <property type="molecule type" value="Genomic_DNA"/>
</dbReference>